<accession>A0A419SP64</accession>
<name>A0A419SP64_9BACL</name>
<dbReference type="AlphaFoldDB" id="A0A419SP64"/>
<proteinExistence type="predicted"/>
<keyword evidence="4" id="KW-0697">Rotamase</keyword>
<evidence type="ECO:0000256" key="4">
    <source>
        <dbReference type="ARBA" id="ARBA00023110"/>
    </source>
</evidence>
<dbReference type="InterPro" id="IPR027304">
    <property type="entry name" value="Trigger_fact/SurA_dom_sf"/>
</dbReference>
<gene>
    <name evidence="6" type="ORF">BEP19_02715</name>
</gene>
<comment type="caution">
    <text evidence="6">The sequence shown here is derived from an EMBL/GenBank/DDBJ whole genome shotgun (WGS) entry which is preliminary data.</text>
</comment>
<dbReference type="Gene3D" id="1.10.4030.10">
    <property type="entry name" value="Porin chaperone SurA, peptide-binding domain"/>
    <property type="match status" value="1"/>
</dbReference>
<evidence type="ECO:0000313" key="6">
    <source>
        <dbReference type="EMBL" id="RKD26055.1"/>
    </source>
</evidence>
<keyword evidence="7" id="KW-1185">Reference proteome</keyword>
<protein>
    <recommendedName>
        <fullName evidence="2">peptidylprolyl isomerase</fullName>
        <ecNumber evidence="2">5.2.1.8</ecNumber>
    </recommendedName>
</protein>
<reference evidence="6 7" key="1">
    <citation type="submission" date="2016-08" db="EMBL/GenBank/DDBJ databases">
        <title>Novel Firmicute Genomes.</title>
        <authorList>
            <person name="Poppleton D.I."/>
            <person name="Gribaldo S."/>
        </authorList>
    </citation>
    <scope>NUCLEOTIDE SEQUENCE [LARGE SCALE GENOMIC DNA]</scope>
    <source>
        <strain evidence="6 7">RAOx-1</strain>
    </source>
</reference>
<evidence type="ECO:0000256" key="2">
    <source>
        <dbReference type="ARBA" id="ARBA00013194"/>
    </source>
</evidence>
<dbReference type="PANTHER" id="PTHR47245">
    <property type="entry name" value="PEPTIDYLPROLYL ISOMERASE"/>
    <property type="match status" value="1"/>
</dbReference>
<dbReference type="OrthoDB" id="4775280at2"/>
<evidence type="ECO:0000256" key="5">
    <source>
        <dbReference type="ARBA" id="ARBA00023235"/>
    </source>
</evidence>
<dbReference type="PANTHER" id="PTHR47245:SF1">
    <property type="entry name" value="FOLDASE PROTEIN PRSA"/>
    <property type="match status" value="1"/>
</dbReference>
<sequence length="241" mass="26763">MLSFILTMMALTACGGGQKAEESSAGGADGQQEFNFEMPEANLEGIPDIVAKINDVEITKAEFETTYQQQFQQAALQSQMLGQELDQEQLKKQVAEGMVGQQLLTQEANKRNSDVSEESINATLDELATQSGVENRKELLKAFNEQGLDEARVRSLVKTQVKIDQLVAEEAGDIEPTEAELEEAYEMIKTQQQQLGGEQELPSFEEIKAELVEQVKYQKEAEATQTLVEKLHETADVTIFL</sequence>
<evidence type="ECO:0000256" key="3">
    <source>
        <dbReference type="ARBA" id="ARBA00022729"/>
    </source>
</evidence>
<evidence type="ECO:0000313" key="7">
    <source>
        <dbReference type="Proteomes" id="UP000284219"/>
    </source>
</evidence>
<keyword evidence="5" id="KW-0413">Isomerase</keyword>
<organism evidence="6 7">
    <name type="scientific">Ammoniphilus oxalaticus</name>
    <dbReference type="NCBI Taxonomy" id="66863"/>
    <lineage>
        <taxon>Bacteria</taxon>
        <taxon>Bacillati</taxon>
        <taxon>Bacillota</taxon>
        <taxon>Bacilli</taxon>
        <taxon>Bacillales</taxon>
        <taxon>Paenibacillaceae</taxon>
        <taxon>Aneurinibacillus group</taxon>
        <taxon>Ammoniphilus</taxon>
    </lineage>
</organism>
<dbReference type="EC" id="5.2.1.8" evidence="2"/>
<comment type="catalytic activity">
    <reaction evidence="1">
        <text>[protein]-peptidylproline (omega=180) = [protein]-peptidylproline (omega=0)</text>
        <dbReference type="Rhea" id="RHEA:16237"/>
        <dbReference type="Rhea" id="RHEA-COMP:10747"/>
        <dbReference type="Rhea" id="RHEA-COMP:10748"/>
        <dbReference type="ChEBI" id="CHEBI:83833"/>
        <dbReference type="ChEBI" id="CHEBI:83834"/>
        <dbReference type="EC" id="5.2.1.8"/>
    </reaction>
</comment>
<keyword evidence="3" id="KW-0732">Signal</keyword>
<dbReference type="GO" id="GO:0003755">
    <property type="term" value="F:peptidyl-prolyl cis-trans isomerase activity"/>
    <property type="evidence" value="ECO:0007669"/>
    <property type="project" value="UniProtKB-KW"/>
</dbReference>
<evidence type="ECO:0000256" key="1">
    <source>
        <dbReference type="ARBA" id="ARBA00000971"/>
    </source>
</evidence>
<dbReference type="EMBL" id="MCHY01000006">
    <property type="protein sequence ID" value="RKD26055.1"/>
    <property type="molecule type" value="Genomic_DNA"/>
</dbReference>
<dbReference type="Proteomes" id="UP000284219">
    <property type="component" value="Unassembled WGS sequence"/>
</dbReference>
<dbReference type="SUPFAM" id="SSF109998">
    <property type="entry name" value="Triger factor/SurA peptide-binding domain-like"/>
    <property type="match status" value="1"/>
</dbReference>
<dbReference type="Pfam" id="PF13624">
    <property type="entry name" value="SurA_N_3"/>
    <property type="match status" value="1"/>
</dbReference>
<dbReference type="InterPro" id="IPR050245">
    <property type="entry name" value="PrsA_foldase"/>
</dbReference>